<feature type="compositionally biased region" description="Polar residues" evidence="7">
    <location>
        <begin position="485"/>
        <end position="514"/>
    </location>
</feature>
<protein>
    <recommendedName>
        <fullName evidence="6">DNA repair and recombination protein RAD52</fullName>
    </recommendedName>
</protein>
<dbReference type="AlphaFoldDB" id="G8YS66"/>
<evidence type="ECO:0000256" key="1">
    <source>
        <dbReference type="ARBA" id="ARBA00006638"/>
    </source>
</evidence>
<feature type="region of interest" description="Disordered" evidence="7">
    <location>
        <begin position="332"/>
        <end position="365"/>
    </location>
</feature>
<feature type="compositionally biased region" description="Basic and acidic residues" evidence="7">
    <location>
        <begin position="341"/>
        <end position="355"/>
    </location>
</feature>
<dbReference type="EMBL" id="FO082056">
    <property type="protein sequence ID" value="CCE78989.1"/>
    <property type="molecule type" value="Genomic_DNA"/>
</dbReference>
<comment type="function">
    <text evidence="5">Involved in DNA double-strand break (DSB) repair and recombination. Promotes the annealing of complementary single-stranded DNA and by stimulation of the RAD51 recombinase.</text>
</comment>
<dbReference type="HOGENOM" id="CLU_011431_3_1_1"/>
<evidence type="ECO:0000256" key="5">
    <source>
        <dbReference type="ARBA" id="ARBA00037138"/>
    </source>
</evidence>
<evidence type="ECO:0000256" key="7">
    <source>
        <dbReference type="SAM" id="MobiDB-lite"/>
    </source>
</evidence>
<dbReference type="Proteomes" id="UP000005222">
    <property type="component" value="Chromosome C"/>
</dbReference>
<dbReference type="GO" id="GO:0045002">
    <property type="term" value="P:double-strand break repair via single-strand annealing"/>
    <property type="evidence" value="ECO:0007669"/>
    <property type="project" value="TreeGrafter"/>
</dbReference>
<dbReference type="eggNOG" id="KOG4141">
    <property type="taxonomic scope" value="Eukaryota"/>
</dbReference>
<gene>
    <name evidence="8" type="primary">Piso0_001026</name>
    <name evidence="8" type="ORF">GNLVRS01_PISO0C09264g</name>
    <name evidence="9" type="ORF">GNLVRS01_PISO0D09331g</name>
</gene>
<dbReference type="OMA" id="ERYYRDK"/>
<dbReference type="FunFam" id="3.30.390.80:FF:000001">
    <property type="entry name" value="DNA repair protein RAD52 homolog"/>
    <property type="match status" value="1"/>
</dbReference>
<keyword evidence="2" id="KW-0227">DNA damage</keyword>
<dbReference type="OrthoDB" id="206565at2759"/>
<feature type="compositionally biased region" description="Polar residues" evidence="7">
    <location>
        <begin position="442"/>
        <end position="463"/>
    </location>
</feature>
<feature type="region of interest" description="Disordered" evidence="7">
    <location>
        <begin position="413"/>
        <end position="543"/>
    </location>
</feature>
<dbReference type="GO" id="GO:0000724">
    <property type="term" value="P:double-strand break repair via homologous recombination"/>
    <property type="evidence" value="ECO:0007669"/>
    <property type="project" value="TreeGrafter"/>
</dbReference>
<keyword evidence="10" id="KW-1185">Reference proteome</keyword>
<evidence type="ECO:0000313" key="10">
    <source>
        <dbReference type="Proteomes" id="UP000005222"/>
    </source>
</evidence>
<dbReference type="InterPro" id="IPR007232">
    <property type="entry name" value="Rad52_Rad59_Rad22"/>
</dbReference>
<dbReference type="GO" id="GO:0005634">
    <property type="term" value="C:nucleus"/>
    <property type="evidence" value="ECO:0007669"/>
    <property type="project" value="TreeGrafter"/>
</dbReference>
<dbReference type="EMBL" id="FO082057">
    <property type="protein sequence ID" value="CCE78403.1"/>
    <property type="molecule type" value="Genomic_DNA"/>
</dbReference>
<evidence type="ECO:0000256" key="3">
    <source>
        <dbReference type="ARBA" id="ARBA00023172"/>
    </source>
</evidence>
<dbReference type="InterPro" id="IPR042525">
    <property type="entry name" value="Rad52_Rad59_Rad22_sf"/>
</dbReference>
<dbReference type="PANTHER" id="PTHR12132">
    <property type="entry name" value="DNA REPAIR AND RECOMBINATION PROTEIN RAD52, RAD59"/>
    <property type="match status" value="1"/>
</dbReference>
<reference evidence="8" key="1">
    <citation type="submission" date="2011-10" db="EMBL/GenBank/DDBJ databases">
        <authorList>
            <person name="Genoscope - CEA"/>
        </authorList>
    </citation>
    <scope>NUCLEOTIDE SEQUENCE</scope>
</reference>
<dbReference type="FunCoup" id="G8YS66">
    <property type="interactions" value="475"/>
</dbReference>
<feature type="region of interest" description="Disordered" evidence="7">
    <location>
        <begin position="1"/>
        <end position="43"/>
    </location>
</feature>
<comment type="similarity">
    <text evidence="1">Belongs to the RAD52 family.</text>
</comment>
<dbReference type="PANTHER" id="PTHR12132:SF1">
    <property type="entry name" value="DNA REPAIR PROTEIN RAD52 HOMOLOG"/>
    <property type="match status" value="1"/>
</dbReference>
<evidence type="ECO:0000256" key="4">
    <source>
        <dbReference type="ARBA" id="ARBA00023204"/>
    </source>
</evidence>
<keyword evidence="4" id="KW-0234">DNA repair</keyword>
<evidence type="ECO:0000313" key="8">
    <source>
        <dbReference type="EMBL" id="CCE78403.1"/>
    </source>
</evidence>
<dbReference type="Pfam" id="PF04098">
    <property type="entry name" value="Rad52_Rad22"/>
    <property type="match status" value="1"/>
</dbReference>
<dbReference type="InterPro" id="IPR041247">
    <property type="entry name" value="Rad52_fam"/>
</dbReference>
<dbReference type="GO" id="GO:0006312">
    <property type="term" value="P:mitotic recombination"/>
    <property type="evidence" value="ECO:0007669"/>
    <property type="project" value="TreeGrafter"/>
</dbReference>
<feature type="region of interest" description="Disordered" evidence="7">
    <location>
        <begin position="219"/>
        <end position="283"/>
    </location>
</feature>
<dbReference type="STRING" id="559304.G8YS66"/>
<evidence type="ECO:0000313" key="9">
    <source>
        <dbReference type="EMBL" id="CCE78989.1"/>
    </source>
</evidence>
<reference evidence="10" key="2">
    <citation type="journal article" date="2012" name="G3 (Bethesda)">
        <title>Pichia sorbitophila, an interspecies yeast hybrid reveals early steps of genome resolution following polyploidization.</title>
        <authorList>
            <person name="Leh Louis V."/>
            <person name="Despons L."/>
            <person name="Friedrich A."/>
            <person name="Martin T."/>
            <person name="Durrens P."/>
            <person name="Casaregola S."/>
            <person name="Neuveglise C."/>
            <person name="Fairhead C."/>
            <person name="Marck C."/>
            <person name="Cruz J.A."/>
            <person name="Straub M.L."/>
            <person name="Kugler V."/>
            <person name="Sacerdot C."/>
            <person name="Uzunov Z."/>
            <person name="Thierry A."/>
            <person name="Weiss S."/>
            <person name="Bleykasten C."/>
            <person name="De Montigny J."/>
            <person name="Jacques N."/>
            <person name="Jung P."/>
            <person name="Lemaire M."/>
            <person name="Mallet S."/>
            <person name="Morel G."/>
            <person name="Richard G.F."/>
            <person name="Sarkar A."/>
            <person name="Savel G."/>
            <person name="Schacherer J."/>
            <person name="Seret M.L."/>
            <person name="Talla E."/>
            <person name="Samson G."/>
            <person name="Jubin C."/>
            <person name="Poulain J."/>
            <person name="Vacherie B."/>
            <person name="Barbe V."/>
            <person name="Pelletier E."/>
            <person name="Sherman D.J."/>
            <person name="Westhof E."/>
            <person name="Weissenbach J."/>
            <person name="Baret P.V."/>
            <person name="Wincker P."/>
            <person name="Gaillardin C."/>
            <person name="Dujon B."/>
            <person name="Souciet J.L."/>
        </authorList>
    </citation>
    <scope>NUCLEOTIDE SEQUENCE [LARGE SCALE GENOMIC DNA]</scope>
    <source>
        <strain evidence="10">ATCC MYA-4447 / BCRC 22081 / CBS 7064 / NBRC 10061 / NRRL Y-12695</strain>
    </source>
</reference>
<keyword evidence="3" id="KW-0233">DNA recombination</keyword>
<evidence type="ECO:0000256" key="6">
    <source>
        <dbReference type="ARBA" id="ARBA00041062"/>
    </source>
</evidence>
<dbReference type="Gene3D" id="3.30.390.80">
    <property type="entry name" value="DNA repair protein Rad52/59/22"/>
    <property type="match status" value="1"/>
</dbReference>
<dbReference type="Proteomes" id="UP000005222">
    <property type="component" value="Chromosome D"/>
</dbReference>
<feature type="compositionally biased region" description="Basic and acidic residues" evidence="7">
    <location>
        <begin position="235"/>
        <end position="254"/>
    </location>
</feature>
<feature type="compositionally biased region" description="Basic and acidic residues" evidence="7">
    <location>
        <begin position="263"/>
        <end position="279"/>
    </location>
</feature>
<evidence type="ECO:0000256" key="2">
    <source>
        <dbReference type="ARBA" id="ARBA00022763"/>
    </source>
</evidence>
<name>G8YS66_PICSO</name>
<organism evidence="8 10">
    <name type="scientific">Pichia sorbitophila (strain ATCC MYA-4447 / BCRC 22081 / CBS 7064 / NBRC 10061 / NRRL Y-12695)</name>
    <name type="common">Hybrid yeast</name>
    <dbReference type="NCBI Taxonomy" id="559304"/>
    <lineage>
        <taxon>Eukaryota</taxon>
        <taxon>Fungi</taxon>
        <taxon>Dikarya</taxon>
        <taxon>Ascomycota</taxon>
        <taxon>Saccharomycotina</taxon>
        <taxon>Pichiomycetes</taxon>
        <taxon>Debaryomycetaceae</taxon>
        <taxon>Millerozyma</taxon>
    </lineage>
</organism>
<proteinExistence type="inferred from homology"/>
<feature type="compositionally biased region" description="Basic and acidic residues" evidence="7">
    <location>
        <begin position="14"/>
        <end position="27"/>
    </location>
</feature>
<feature type="compositionally biased region" description="Polar residues" evidence="7">
    <location>
        <begin position="534"/>
        <end position="543"/>
    </location>
</feature>
<sequence>MNRESEGSSMPGGSRREGSVGSRRDNVQYDVRNTRSGRTDTAHNRGFQAVPYTEEERKRIQGLLDKVLGPEYVSSRPSAGGQRVSYIEGWKALNLANEVFGFNGWSSELISTQVDFLDVHGTTGRISMGLSVVVRITIKDGTFHEDFGYGFIENAKNKAMAFEKCKKEAFTDGLKRCLRCFGNVLGNCLYDRTIISKIQKVRLPAPDLEASHFHRDPLIADRENKKKNTVSVNIPEKKENTGETSTRIDNEKTKTNQSSKPPAADRKINHRGTNEDRRKAAAGADVSQAYEIVGDFDDSFVFSDDPPMDDDLARNDGLDDYDLQMLLNKEGEQDFDSAFSDESKVSSRDAEEPKNKTNVPGKSDEVQNNKEVAGIQPAVFISAKRAEIIQKTPEEVANIPQYDASFLTPNIRRTVDPSKSIPIKRSEVNKSNNDTNKANNTPMRSQPRSQTSVNYASTTTNTGKRMVGMPPSQRPPLKKLHKESSPTGNTRNESTSQHQANTVDKSTSNSTMNNSDKENYSPAMLNVTKHADSYANTNDGQTA</sequence>
<dbReference type="GO" id="GO:0003697">
    <property type="term" value="F:single-stranded DNA binding"/>
    <property type="evidence" value="ECO:0007669"/>
    <property type="project" value="UniProtKB-ARBA"/>
</dbReference>
<feature type="compositionally biased region" description="Low complexity" evidence="7">
    <location>
        <begin position="429"/>
        <end position="441"/>
    </location>
</feature>
<dbReference type="InParanoid" id="G8YS66"/>
<accession>G8YS66</accession>
<dbReference type="SUPFAM" id="SSF54768">
    <property type="entry name" value="dsRNA-binding domain-like"/>
    <property type="match status" value="1"/>
</dbReference>